<sequence>MLRARGGRDRVVQRIGCGAWMTFVAEDAAYGYGGRRLSWDAIGCERQLAKSQSQSVAEER</sequence>
<evidence type="ECO:0000313" key="2">
    <source>
        <dbReference type="Proteomes" id="UP001500994"/>
    </source>
</evidence>
<dbReference type="EMBL" id="BAAARK010000001">
    <property type="protein sequence ID" value="GAA2647203.1"/>
    <property type="molecule type" value="Genomic_DNA"/>
</dbReference>
<keyword evidence="2" id="KW-1185">Reference proteome</keyword>
<comment type="caution">
    <text evidence="1">The sequence shown here is derived from an EMBL/GenBank/DDBJ whole genome shotgun (WGS) entry which is preliminary data.</text>
</comment>
<dbReference type="Proteomes" id="UP001500994">
    <property type="component" value="Unassembled WGS sequence"/>
</dbReference>
<reference evidence="2" key="1">
    <citation type="journal article" date="2019" name="Int. J. Syst. Evol. Microbiol.">
        <title>The Global Catalogue of Microorganisms (GCM) 10K type strain sequencing project: providing services to taxonomists for standard genome sequencing and annotation.</title>
        <authorList>
            <consortium name="The Broad Institute Genomics Platform"/>
            <consortium name="The Broad Institute Genome Sequencing Center for Infectious Disease"/>
            <person name="Wu L."/>
            <person name="Ma J."/>
        </authorList>
    </citation>
    <scope>NUCLEOTIDE SEQUENCE [LARGE SCALE GENOMIC DNA]</scope>
    <source>
        <strain evidence="2">JCM 16374</strain>
    </source>
</reference>
<accession>A0ABP6DQG0</accession>
<name>A0ABP6DQG0_9ACTN</name>
<evidence type="ECO:0000313" key="1">
    <source>
        <dbReference type="EMBL" id="GAA2647203.1"/>
    </source>
</evidence>
<gene>
    <name evidence="1" type="ORF">GCM10009864_07560</name>
</gene>
<protein>
    <submittedName>
        <fullName evidence="1">Uncharacterized protein</fullName>
    </submittedName>
</protein>
<proteinExistence type="predicted"/>
<organism evidence="1 2">
    <name type="scientific">Streptomyces lunalinharesii</name>
    <dbReference type="NCBI Taxonomy" id="333384"/>
    <lineage>
        <taxon>Bacteria</taxon>
        <taxon>Bacillati</taxon>
        <taxon>Actinomycetota</taxon>
        <taxon>Actinomycetes</taxon>
        <taxon>Kitasatosporales</taxon>
        <taxon>Streptomycetaceae</taxon>
        <taxon>Streptomyces</taxon>
    </lineage>
</organism>